<keyword evidence="1" id="KW-0472">Membrane</keyword>
<sequence>MKTLDYALIYQRIMDILKYVKVLFFMHNSIFSILYLLV</sequence>
<dbReference type="AlphaFoldDB" id="A0A0E9Q138"/>
<organism evidence="2">
    <name type="scientific">Anguilla anguilla</name>
    <name type="common">European freshwater eel</name>
    <name type="synonym">Muraena anguilla</name>
    <dbReference type="NCBI Taxonomy" id="7936"/>
    <lineage>
        <taxon>Eukaryota</taxon>
        <taxon>Metazoa</taxon>
        <taxon>Chordata</taxon>
        <taxon>Craniata</taxon>
        <taxon>Vertebrata</taxon>
        <taxon>Euteleostomi</taxon>
        <taxon>Actinopterygii</taxon>
        <taxon>Neopterygii</taxon>
        <taxon>Teleostei</taxon>
        <taxon>Anguilliformes</taxon>
        <taxon>Anguillidae</taxon>
        <taxon>Anguilla</taxon>
    </lineage>
</organism>
<reference evidence="2" key="2">
    <citation type="journal article" date="2015" name="Fish Shellfish Immunol.">
        <title>Early steps in the European eel (Anguilla anguilla)-Vibrio vulnificus interaction in the gills: Role of the RtxA13 toxin.</title>
        <authorList>
            <person name="Callol A."/>
            <person name="Pajuelo D."/>
            <person name="Ebbesson L."/>
            <person name="Teles M."/>
            <person name="MacKenzie S."/>
            <person name="Amaro C."/>
        </authorList>
    </citation>
    <scope>NUCLEOTIDE SEQUENCE</scope>
</reference>
<keyword evidence="1" id="KW-1133">Transmembrane helix</keyword>
<keyword evidence="1" id="KW-0812">Transmembrane</keyword>
<reference evidence="2" key="1">
    <citation type="submission" date="2014-11" db="EMBL/GenBank/DDBJ databases">
        <authorList>
            <person name="Amaro Gonzalez C."/>
        </authorList>
    </citation>
    <scope>NUCLEOTIDE SEQUENCE</scope>
</reference>
<accession>A0A0E9Q138</accession>
<dbReference type="EMBL" id="GBXM01098527">
    <property type="protein sequence ID" value="JAH10050.1"/>
    <property type="molecule type" value="Transcribed_RNA"/>
</dbReference>
<protein>
    <submittedName>
        <fullName evidence="2">Uncharacterized protein</fullName>
    </submittedName>
</protein>
<proteinExistence type="predicted"/>
<name>A0A0E9Q138_ANGAN</name>
<evidence type="ECO:0000313" key="2">
    <source>
        <dbReference type="EMBL" id="JAH10050.1"/>
    </source>
</evidence>
<evidence type="ECO:0000256" key="1">
    <source>
        <dbReference type="SAM" id="Phobius"/>
    </source>
</evidence>
<feature type="transmembrane region" description="Helical" evidence="1">
    <location>
        <begin position="20"/>
        <end position="37"/>
    </location>
</feature>